<feature type="compositionally biased region" description="Basic and acidic residues" evidence="1">
    <location>
        <begin position="553"/>
        <end position="662"/>
    </location>
</feature>
<feature type="region of interest" description="Disordered" evidence="1">
    <location>
        <begin position="1280"/>
        <end position="1299"/>
    </location>
</feature>
<feature type="compositionally biased region" description="Basic and acidic residues" evidence="1">
    <location>
        <begin position="98"/>
        <end position="121"/>
    </location>
</feature>
<protein>
    <submittedName>
        <fullName evidence="2">Uncharacterized protein</fullName>
    </submittedName>
</protein>
<feature type="region of interest" description="Disordered" evidence="1">
    <location>
        <begin position="476"/>
        <end position="864"/>
    </location>
</feature>
<feature type="compositionally biased region" description="Acidic residues" evidence="1">
    <location>
        <begin position="240"/>
        <end position="254"/>
    </location>
</feature>
<feature type="compositionally biased region" description="Low complexity" evidence="1">
    <location>
        <begin position="476"/>
        <end position="499"/>
    </location>
</feature>
<feature type="region of interest" description="Disordered" evidence="1">
    <location>
        <begin position="87"/>
        <end position="153"/>
    </location>
</feature>
<organism evidence="2">
    <name type="scientific">Clastoptera arizonana</name>
    <name type="common">Arizona spittle bug</name>
    <dbReference type="NCBI Taxonomy" id="38151"/>
    <lineage>
        <taxon>Eukaryota</taxon>
        <taxon>Metazoa</taxon>
        <taxon>Ecdysozoa</taxon>
        <taxon>Arthropoda</taxon>
        <taxon>Hexapoda</taxon>
        <taxon>Insecta</taxon>
        <taxon>Pterygota</taxon>
        <taxon>Neoptera</taxon>
        <taxon>Paraneoptera</taxon>
        <taxon>Hemiptera</taxon>
        <taxon>Auchenorrhyncha</taxon>
        <taxon>Cercopoidea</taxon>
        <taxon>Clastopteridae</taxon>
        <taxon>Clastoptera</taxon>
    </lineage>
</organism>
<feature type="region of interest" description="Disordered" evidence="1">
    <location>
        <begin position="978"/>
        <end position="999"/>
    </location>
</feature>
<feature type="compositionally biased region" description="Basic and acidic residues" evidence="1">
    <location>
        <begin position="132"/>
        <end position="153"/>
    </location>
</feature>
<reference evidence="2" key="1">
    <citation type="submission" date="2015-12" db="EMBL/GenBank/DDBJ databases">
        <title>De novo transcriptome assembly of four potential Pierce s Disease insect vectors from Arizona vineyards.</title>
        <authorList>
            <person name="Tassone E.E."/>
        </authorList>
    </citation>
    <scope>NUCLEOTIDE SEQUENCE</scope>
</reference>
<feature type="compositionally biased region" description="Polar residues" evidence="1">
    <location>
        <begin position="838"/>
        <end position="853"/>
    </location>
</feature>
<name>A0A1B6CPZ7_9HEMI</name>
<feature type="compositionally biased region" description="Polar residues" evidence="1">
    <location>
        <begin position="747"/>
        <end position="758"/>
    </location>
</feature>
<feature type="compositionally biased region" description="Basic and acidic residues" evidence="1">
    <location>
        <begin position="255"/>
        <end position="270"/>
    </location>
</feature>
<evidence type="ECO:0000313" key="2">
    <source>
        <dbReference type="EMBL" id="JAS15572.1"/>
    </source>
</evidence>
<feature type="region of interest" description="Disordered" evidence="1">
    <location>
        <begin position="185"/>
        <end position="270"/>
    </location>
</feature>
<feature type="compositionally biased region" description="Basic and acidic residues" evidence="1">
    <location>
        <begin position="339"/>
        <end position="377"/>
    </location>
</feature>
<accession>A0A1B6CPZ7</accession>
<feature type="compositionally biased region" description="Polar residues" evidence="1">
    <location>
        <begin position="190"/>
        <end position="201"/>
    </location>
</feature>
<gene>
    <name evidence="2" type="ORF">g.26862</name>
</gene>
<evidence type="ECO:0000256" key="1">
    <source>
        <dbReference type="SAM" id="MobiDB-lite"/>
    </source>
</evidence>
<dbReference type="EMBL" id="GEDC01021726">
    <property type="protein sequence ID" value="JAS15572.1"/>
    <property type="molecule type" value="Transcribed_RNA"/>
</dbReference>
<feature type="compositionally biased region" description="Polar residues" evidence="1">
    <location>
        <begin position="985"/>
        <end position="995"/>
    </location>
</feature>
<feature type="compositionally biased region" description="Basic and acidic residues" evidence="1">
    <location>
        <begin position="208"/>
        <end position="239"/>
    </location>
</feature>
<feature type="region of interest" description="Disordered" evidence="1">
    <location>
        <begin position="1193"/>
        <end position="1234"/>
    </location>
</feature>
<feature type="compositionally biased region" description="Polar residues" evidence="1">
    <location>
        <begin position="500"/>
        <end position="533"/>
    </location>
</feature>
<feature type="region of interest" description="Disordered" evidence="1">
    <location>
        <begin position="324"/>
        <end position="390"/>
    </location>
</feature>
<feature type="compositionally biased region" description="Polar residues" evidence="1">
    <location>
        <begin position="793"/>
        <end position="809"/>
    </location>
</feature>
<proteinExistence type="predicted"/>
<feature type="compositionally biased region" description="Polar residues" evidence="1">
    <location>
        <begin position="1211"/>
        <end position="1234"/>
    </location>
</feature>
<feature type="compositionally biased region" description="Pro residues" evidence="1">
    <location>
        <begin position="713"/>
        <end position="725"/>
    </location>
</feature>
<sequence length="1333" mass="150749">MVVILIVQAPAEPNFRAEQLSSSSNTNTTSISFISSSSSQVDADTYATTKEEEWVTKKKVELTTKRQIETRVKRQVVLEDGKVVEDSGPIVTTNTTEDTEKQESSQTEHREVGDDPPEKDWVAVPSSGGLVKEVKERKVRSREEKQERLETEDVQHLGDISDDVYLHAIQASEGGDLRVALERSRGLEVQRSSPGSRVVHQSTKKKKVVDTEDSQHLSEVQKDGRILTETRKTTEHEEVNDTEEPDGDSGDDEEDLHKEASHRYLKTKDQELIEYLADGKKIGEEMRYEAENIEGNRVGDNSALGMDHQQEWESLSTRIKKMRRNKLQQVPKGEGGTQQDRKDALTKKPLDFDQEEETRKVETSKWLENHFGSESRSSKGSIDDEDLPATGTSTSFINVTMKSLKNERPITSPYERKTHQHIPSRVFVLQEPEEAPPKNTSFFQGISEWKTDKERSRPSCLSSSVYKDRVQVLPSGPHHTFSTSTTPSPPFSNLTSSNLVSKNYRGSQSSNLNGRNSSGPESPSVFNSNTEKFSYSKHSRESPSYDGSGHRISPHERTSRAHYNERSEESHRTSRTHYNERPEEDHRTSRTHFNERSVEDHRTSRIHYNERSDEDHRTSRAHYNERPEEDQRTSRTHYNDRSEEDLRASRAHYNDRSEEDHRRRFNGNIDSVNNRYTNDDPRSSSRLILKESYPCLDEPVPDYSPQSDHEGSPSPPLLRSTPPPDVSKKKVYQRTRFAADIPPVKPKSQTPTTKSGIGQSFRKLVGKLRSASSERKKEKRKRGKKDSSRSPSPQGHTYQQYNVIDNNLPSAGGKSGGGESTEAGESNDEQPVAPPRFSRQSGTQTLERSTQTKQEMERRRTGSPVVQKYYLGEDPFGGSIYGREKEYDGVTPFRRKTRRGSDVMEEERNFRNHELSNVGSSTLGRLSKSTGKLMNDRFSSKHTTNHTIDYTNRGGVQTLPRKLHDEEKLKKQVFMTRSNADRVPSPQTCEKQFTPSNQNSSSMINVSIVNKAASPVSSIGLNPAMGPAKPARTYRSSLLRSKSFNVHAGDVGRDLNSIYKSNPHLHRLDESPPPLKSPGIVTSISRSTKDISEALQEEEDFRKPFANYNQNSFTKSTNYNNGYTNSRIATHDTKKKIFMKGLMDRAPELYKTLHGDEVEENQRLSTEFDNKSTKIFTSTPQKNGHKVLEYNSSFRSSNTSSPLANGHDRVNSPSTGSSYTTSITRTPTYHNGGEITNRSVTRRGSNDDYTETVRITSKSDDPVRPSVTNTVQSYSKKIIPSKNGGNARETIESSETKTVTKRHFRGGDKFLDNKNQYPTKNGGVIIEVRNNPK</sequence>